<name>A0ABR2CRQ8_9ROSI</name>
<evidence type="ECO:0000313" key="2">
    <source>
        <dbReference type="Proteomes" id="UP001472677"/>
    </source>
</evidence>
<evidence type="ECO:0000313" key="1">
    <source>
        <dbReference type="EMBL" id="KAK8521583.1"/>
    </source>
</evidence>
<dbReference type="Proteomes" id="UP001472677">
    <property type="component" value="Unassembled WGS sequence"/>
</dbReference>
<dbReference type="EMBL" id="JBBPBM010000047">
    <property type="protein sequence ID" value="KAK8521583.1"/>
    <property type="molecule type" value="Genomic_DNA"/>
</dbReference>
<keyword evidence="2" id="KW-1185">Reference proteome</keyword>
<accession>A0ABR2CRQ8</accession>
<proteinExistence type="predicted"/>
<sequence>MDRSGKGGVVSNGAIAGATRKVERLSGAIVTVRAIGPRGGVCSAGDILDAAVGDHSRESNAIEYHQGSDIGHNSNLGFLESGKADRELVVWLGDKKDKSVKSQVEAFGSPTQQRVVSSARLKQGFGRPAKNQGLVDRVVRWLKLS</sequence>
<gene>
    <name evidence="1" type="ORF">V6N12_031477</name>
</gene>
<comment type="caution">
    <text evidence="1">The sequence shown here is derived from an EMBL/GenBank/DDBJ whole genome shotgun (WGS) entry which is preliminary data.</text>
</comment>
<reference evidence="1 2" key="1">
    <citation type="journal article" date="2024" name="G3 (Bethesda)">
        <title>Genome assembly of Hibiscus sabdariffa L. provides insights into metabolisms of medicinal natural products.</title>
        <authorList>
            <person name="Kim T."/>
        </authorList>
    </citation>
    <scope>NUCLEOTIDE SEQUENCE [LARGE SCALE GENOMIC DNA]</scope>
    <source>
        <strain evidence="1">TK-2024</strain>
        <tissue evidence="1">Old leaves</tissue>
    </source>
</reference>
<organism evidence="1 2">
    <name type="scientific">Hibiscus sabdariffa</name>
    <name type="common">roselle</name>
    <dbReference type="NCBI Taxonomy" id="183260"/>
    <lineage>
        <taxon>Eukaryota</taxon>
        <taxon>Viridiplantae</taxon>
        <taxon>Streptophyta</taxon>
        <taxon>Embryophyta</taxon>
        <taxon>Tracheophyta</taxon>
        <taxon>Spermatophyta</taxon>
        <taxon>Magnoliopsida</taxon>
        <taxon>eudicotyledons</taxon>
        <taxon>Gunneridae</taxon>
        <taxon>Pentapetalae</taxon>
        <taxon>rosids</taxon>
        <taxon>malvids</taxon>
        <taxon>Malvales</taxon>
        <taxon>Malvaceae</taxon>
        <taxon>Malvoideae</taxon>
        <taxon>Hibiscus</taxon>
    </lineage>
</organism>
<protein>
    <submittedName>
        <fullName evidence="1">Uncharacterized protein</fullName>
    </submittedName>
</protein>